<name>A0A151IMA6_9HYME</name>
<organism evidence="2 3">
    <name type="scientific">Cyphomyrmex costatus</name>
    <dbReference type="NCBI Taxonomy" id="456900"/>
    <lineage>
        <taxon>Eukaryota</taxon>
        <taxon>Metazoa</taxon>
        <taxon>Ecdysozoa</taxon>
        <taxon>Arthropoda</taxon>
        <taxon>Hexapoda</taxon>
        <taxon>Insecta</taxon>
        <taxon>Pterygota</taxon>
        <taxon>Neoptera</taxon>
        <taxon>Endopterygota</taxon>
        <taxon>Hymenoptera</taxon>
        <taxon>Apocrita</taxon>
        <taxon>Aculeata</taxon>
        <taxon>Formicoidea</taxon>
        <taxon>Formicidae</taxon>
        <taxon>Myrmicinae</taxon>
        <taxon>Cyphomyrmex</taxon>
    </lineage>
</organism>
<dbReference type="Proteomes" id="UP000078542">
    <property type="component" value="Unassembled WGS sequence"/>
</dbReference>
<feature type="region of interest" description="Disordered" evidence="1">
    <location>
        <begin position="36"/>
        <end position="81"/>
    </location>
</feature>
<proteinExistence type="predicted"/>
<dbReference type="AlphaFoldDB" id="A0A151IMA6"/>
<reference evidence="2 3" key="1">
    <citation type="submission" date="2016-03" db="EMBL/GenBank/DDBJ databases">
        <title>Cyphomyrmex costatus WGS genome.</title>
        <authorList>
            <person name="Nygaard S."/>
            <person name="Hu H."/>
            <person name="Boomsma J."/>
            <person name="Zhang G."/>
        </authorList>
    </citation>
    <scope>NUCLEOTIDE SEQUENCE [LARGE SCALE GENOMIC DNA]</scope>
    <source>
        <strain evidence="2">MS0001</strain>
        <tissue evidence="2">Whole body</tissue>
    </source>
</reference>
<evidence type="ECO:0000313" key="2">
    <source>
        <dbReference type="EMBL" id="KYN05896.1"/>
    </source>
</evidence>
<sequence>VVLLPYTQPMVGASKAVILELFFYLYLYSHPSPRANAERTKNGADFPTNSYITPPNGGPIRTPRANPPSAIPIALPRSLSS</sequence>
<evidence type="ECO:0000313" key="3">
    <source>
        <dbReference type="Proteomes" id="UP000078542"/>
    </source>
</evidence>
<protein>
    <submittedName>
        <fullName evidence="2">Uncharacterized protein</fullName>
    </submittedName>
</protein>
<evidence type="ECO:0000256" key="1">
    <source>
        <dbReference type="SAM" id="MobiDB-lite"/>
    </source>
</evidence>
<gene>
    <name evidence="2" type="ORF">ALC62_03165</name>
</gene>
<accession>A0A151IMA6</accession>
<feature type="non-terminal residue" evidence="2">
    <location>
        <position position="1"/>
    </location>
</feature>
<keyword evidence="3" id="KW-1185">Reference proteome</keyword>
<dbReference type="EMBL" id="KQ977085">
    <property type="protein sequence ID" value="KYN05896.1"/>
    <property type="molecule type" value="Genomic_DNA"/>
</dbReference>